<dbReference type="STRING" id="1123501.Wenmar_00246"/>
<keyword evidence="1" id="KW-0805">Transcription regulation</keyword>
<dbReference type="InterPro" id="IPR028082">
    <property type="entry name" value="Peripla_BP_I"/>
</dbReference>
<dbReference type="InterPro" id="IPR010982">
    <property type="entry name" value="Lambda_DNA-bd_dom_sf"/>
</dbReference>
<dbReference type="SUPFAM" id="SSF53822">
    <property type="entry name" value="Periplasmic binding protein-like I"/>
    <property type="match status" value="1"/>
</dbReference>
<keyword evidence="7" id="KW-1185">Reference proteome</keyword>
<dbReference type="Proteomes" id="UP000035100">
    <property type="component" value="Unassembled WGS sequence"/>
</dbReference>
<dbReference type="CDD" id="cd01392">
    <property type="entry name" value="HTH_LacI"/>
    <property type="match status" value="1"/>
</dbReference>
<comment type="caution">
    <text evidence="6">The sequence shown here is derived from an EMBL/GenBank/DDBJ whole genome shotgun (WGS) entry which is preliminary data.</text>
</comment>
<dbReference type="GO" id="GO:0003700">
    <property type="term" value="F:DNA-binding transcription factor activity"/>
    <property type="evidence" value="ECO:0007669"/>
    <property type="project" value="TreeGrafter"/>
</dbReference>
<feature type="domain" description="HTH lacI-type" evidence="5">
    <location>
        <begin position="23"/>
        <end position="77"/>
    </location>
</feature>
<dbReference type="PATRIC" id="fig|1123501.6.peg.303"/>
<keyword evidence="2" id="KW-0238">DNA-binding</keyword>
<dbReference type="InterPro" id="IPR000843">
    <property type="entry name" value="HTH_LacI"/>
</dbReference>
<name>A0A0D0QEW3_9RHOB</name>
<dbReference type="Gene3D" id="3.40.50.2300">
    <property type="match status" value="2"/>
</dbReference>
<evidence type="ECO:0000256" key="1">
    <source>
        <dbReference type="ARBA" id="ARBA00023015"/>
    </source>
</evidence>
<dbReference type="RefSeq" id="WP_018304378.1">
    <property type="nucleotide sequence ID" value="NZ_KB902313.1"/>
</dbReference>
<feature type="region of interest" description="Disordered" evidence="4">
    <location>
        <begin position="1"/>
        <end position="22"/>
    </location>
</feature>
<dbReference type="PANTHER" id="PTHR30146">
    <property type="entry name" value="LACI-RELATED TRANSCRIPTIONAL REPRESSOR"/>
    <property type="match status" value="1"/>
</dbReference>
<evidence type="ECO:0000256" key="2">
    <source>
        <dbReference type="ARBA" id="ARBA00023125"/>
    </source>
</evidence>
<proteinExistence type="predicted"/>
<sequence>MRGDRPTPADGAPPAASGPRAKPTLRTISEIAGLAVPTVSRALNDAPDIGAETKARVRRIAAEIGYVPNRAGVRLRTGRTNVISLVLSTEHDQMNHTARLISSIAAELTGTPYHMIMTPFAPDEDRMRPIRYIVETGSADAMIFNQIEPEDPRVAFLMERGFPFATHGRSVWADRHPWADFDNEAFGRVGVEALVSRRRHNLVLIAPPATQTYAQAMIGGARARAAGVGATLRVADGVTSDSPNADVRGWTAAAVAADPSIDGLIIGSTNATLAAVAGMEAEGFDVGTDIDIVAKEAMAFLKFFRDRILVVDEDVRTTGAFLARAAIRAVREPKEPPMQHLEVPDHWR</sequence>
<gene>
    <name evidence="6" type="ORF">Wenmar_00246</name>
</gene>
<dbReference type="SUPFAM" id="SSF47413">
    <property type="entry name" value="lambda repressor-like DNA-binding domains"/>
    <property type="match status" value="1"/>
</dbReference>
<protein>
    <submittedName>
        <fullName evidence="6">Transcriptional regulator, LacI family</fullName>
    </submittedName>
</protein>
<dbReference type="SMART" id="SM00354">
    <property type="entry name" value="HTH_LACI"/>
    <property type="match status" value="1"/>
</dbReference>
<feature type="compositionally biased region" description="Low complexity" evidence="4">
    <location>
        <begin position="8"/>
        <end position="21"/>
    </location>
</feature>
<keyword evidence="3" id="KW-0804">Transcription</keyword>
<organism evidence="6 7">
    <name type="scientific">Wenxinia marina DSM 24838</name>
    <dbReference type="NCBI Taxonomy" id="1123501"/>
    <lineage>
        <taxon>Bacteria</taxon>
        <taxon>Pseudomonadati</taxon>
        <taxon>Pseudomonadota</taxon>
        <taxon>Alphaproteobacteria</taxon>
        <taxon>Rhodobacterales</taxon>
        <taxon>Roseobacteraceae</taxon>
        <taxon>Wenxinia</taxon>
    </lineage>
</organism>
<evidence type="ECO:0000313" key="7">
    <source>
        <dbReference type="Proteomes" id="UP000035100"/>
    </source>
</evidence>
<dbReference type="CDD" id="cd20009">
    <property type="entry name" value="PBP1_RafR-like"/>
    <property type="match status" value="1"/>
</dbReference>
<dbReference type="Pfam" id="PF00356">
    <property type="entry name" value="LacI"/>
    <property type="match status" value="1"/>
</dbReference>
<dbReference type="AlphaFoldDB" id="A0A0D0QEW3"/>
<dbReference type="eggNOG" id="COG1609">
    <property type="taxonomic scope" value="Bacteria"/>
</dbReference>
<accession>A0A0D0QEW3</accession>
<dbReference type="GO" id="GO:0000976">
    <property type="term" value="F:transcription cis-regulatory region binding"/>
    <property type="evidence" value="ECO:0007669"/>
    <property type="project" value="TreeGrafter"/>
</dbReference>
<evidence type="ECO:0000256" key="4">
    <source>
        <dbReference type="SAM" id="MobiDB-lite"/>
    </source>
</evidence>
<dbReference type="EMBL" id="AONG01000003">
    <property type="protein sequence ID" value="KIQ70872.1"/>
    <property type="molecule type" value="Genomic_DNA"/>
</dbReference>
<dbReference type="OrthoDB" id="60111at2"/>
<dbReference type="PROSITE" id="PS50932">
    <property type="entry name" value="HTH_LACI_2"/>
    <property type="match status" value="1"/>
</dbReference>
<dbReference type="Gene3D" id="1.10.260.40">
    <property type="entry name" value="lambda repressor-like DNA-binding domains"/>
    <property type="match status" value="1"/>
</dbReference>
<dbReference type="PANTHER" id="PTHR30146:SF153">
    <property type="entry name" value="LACTOSE OPERON REPRESSOR"/>
    <property type="match status" value="1"/>
</dbReference>
<evidence type="ECO:0000256" key="3">
    <source>
        <dbReference type="ARBA" id="ARBA00023163"/>
    </source>
</evidence>
<evidence type="ECO:0000313" key="6">
    <source>
        <dbReference type="EMBL" id="KIQ70872.1"/>
    </source>
</evidence>
<evidence type="ECO:0000259" key="5">
    <source>
        <dbReference type="PROSITE" id="PS50932"/>
    </source>
</evidence>
<reference evidence="6 7" key="1">
    <citation type="submission" date="2013-01" db="EMBL/GenBank/DDBJ databases">
        <authorList>
            <person name="Fiebig A."/>
            <person name="Goeker M."/>
            <person name="Klenk H.-P.P."/>
        </authorList>
    </citation>
    <scope>NUCLEOTIDE SEQUENCE [LARGE SCALE GENOMIC DNA]</scope>
    <source>
        <strain evidence="6 7">DSM 24838</strain>
    </source>
</reference>